<feature type="compositionally biased region" description="Basic and acidic residues" evidence="1">
    <location>
        <begin position="100"/>
        <end position="126"/>
    </location>
</feature>
<dbReference type="AlphaFoldDB" id="A0A196SCX1"/>
<proteinExistence type="predicted"/>
<evidence type="ECO:0000313" key="3">
    <source>
        <dbReference type="Proteomes" id="UP000078348"/>
    </source>
</evidence>
<evidence type="ECO:0000313" key="2">
    <source>
        <dbReference type="EMBL" id="OAO13977.1"/>
    </source>
</evidence>
<reference evidence="2 3" key="1">
    <citation type="submission" date="2016-05" db="EMBL/GenBank/DDBJ databases">
        <title>Nuclear genome of Blastocystis sp. subtype 1 NandII.</title>
        <authorList>
            <person name="Gentekaki E."/>
            <person name="Curtis B."/>
            <person name="Stairs C."/>
            <person name="Eme L."/>
            <person name="Herman E."/>
            <person name="Klimes V."/>
            <person name="Arias M.C."/>
            <person name="Elias M."/>
            <person name="Hilliou F."/>
            <person name="Klute M."/>
            <person name="Malik S.-B."/>
            <person name="Pightling A."/>
            <person name="Rachubinski R."/>
            <person name="Salas D."/>
            <person name="Schlacht A."/>
            <person name="Suga H."/>
            <person name="Archibald J."/>
            <person name="Ball S.G."/>
            <person name="Clark G."/>
            <person name="Dacks J."/>
            <person name="Van Der Giezen M."/>
            <person name="Tsaousis A."/>
            <person name="Roger A."/>
        </authorList>
    </citation>
    <scope>NUCLEOTIDE SEQUENCE [LARGE SCALE GENOMIC DNA]</scope>
    <source>
        <strain evidence="3">ATCC 50177 / NandII</strain>
    </source>
</reference>
<gene>
    <name evidence="2" type="ORF">AV274_4323</name>
</gene>
<accession>A0A196SCX1</accession>
<sequence length="166" mass="19982">MEKEIADCLLRGDMPILPPESFVKPEDLEPKEESGSKESEEDLRRKRKLKRKQYFRRQQLRKEREKRLYIPQTPSVLFNTYEEAQTGFSRKNHEYLVQQRNEEKSQPQVSEGKDQPPLDLNGKTEEELRALDQKLEQRVKELELEHDQLRQTIYRLKNQLKTISRM</sequence>
<keyword evidence="3" id="KW-1185">Reference proteome</keyword>
<feature type="region of interest" description="Disordered" evidence="1">
    <location>
        <begin position="89"/>
        <end position="126"/>
    </location>
</feature>
<organism evidence="2 3">
    <name type="scientific">Blastocystis sp. subtype 1 (strain ATCC 50177 / NandII)</name>
    <dbReference type="NCBI Taxonomy" id="478820"/>
    <lineage>
        <taxon>Eukaryota</taxon>
        <taxon>Sar</taxon>
        <taxon>Stramenopiles</taxon>
        <taxon>Bigyra</taxon>
        <taxon>Opalozoa</taxon>
        <taxon>Opalinata</taxon>
        <taxon>Blastocystidae</taxon>
        <taxon>Blastocystis</taxon>
    </lineage>
</organism>
<evidence type="ECO:0000256" key="1">
    <source>
        <dbReference type="SAM" id="MobiDB-lite"/>
    </source>
</evidence>
<dbReference type="EMBL" id="LXWW01000305">
    <property type="protein sequence ID" value="OAO13977.1"/>
    <property type="molecule type" value="Genomic_DNA"/>
</dbReference>
<protein>
    <submittedName>
        <fullName evidence="2">Uncharacterized protein</fullName>
    </submittedName>
</protein>
<feature type="region of interest" description="Disordered" evidence="1">
    <location>
        <begin position="1"/>
        <end position="50"/>
    </location>
</feature>
<name>A0A196SCX1_BLAHN</name>
<dbReference type="Proteomes" id="UP000078348">
    <property type="component" value="Unassembled WGS sequence"/>
</dbReference>
<feature type="compositionally biased region" description="Basic and acidic residues" evidence="1">
    <location>
        <begin position="23"/>
        <end position="44"/>
    </location>
</feature>
<comment type="caution">
    <text evidence="2">The sequence shown here is derived from an EMBL/GenBank/DDBJ whole genome shotgun (WGS) entry which is preliminary data.</text>
</comment>